<dbReference type="GO" id="GO:0017004">
    <property type="term" value="P:cytochrome complex assembly"/>
    <property type="evidence" value="ECO:0007669"/>
    <property type="project" value="UniProtKB-KW"/>
</dbReference>
<keyword evidence="5" id="KW-0813">Transport</keyword>
<feature type="transmembrane region" description="Helical" evidence="12">
    <location>
        <begin position="161"/>
        <end position="182"/>
    </location>
</feature>
<evidence type="ECO:0000256" key="10">
    <source>
        <dbReference type="ARBA" id="ARBA00022989"/>
    </source>
</evidence>
<evidence type="ECO:0000256" key="1">
    <source>
        <dbReference type="ARBA" id="ARBA00002442"/>
    </source>
</evidence>
<gene>
    <name evidence="13" type="ORF">MNBD_ALPHA02-2567</name>
</gene>
<evidence type="ECO:0000256" key="8">
    <source>
        <dbReference type="ARBA" id="ARBA00022692"/>
    </source>
</evidence>
<dbReference type="AlphaFoldDB" id="A0A3B0RFF6"/>
<dbReference type="InterPro" id="IPR026031">
    <property type="entry name" value="Cyt_c_CcmB_bac"/>
</dbReference>
<feature type="transmembrane region" description="Helical" evidence="12">
    <location>
        <begin position="21"/>
        <end position="41"/>
    </location>
</feature>
<feature type="transmembrane region" description="Helical" evidence="12">
    <location>
        <begin position="53"/>
        <end position="72"/>
    </location>
</feature>
<dbReference type="PRINTS" id="PR01414">
    <property type="entry name" value="CCMBBIOGNSIS"/>
</dbReference>
<evidence type="ECO:0000256" key="9">
    <source>
        <dbReference type="ARBA" id="ARBA00022748"/>
    </source>
</evidence>
<evidence type="ECO:0000313" key="13">
    <source>
        <dbReference type="EMBL" id="VAV91680.1"/>
    </source>
</evidence>
<dbReference type="Pfam" id="PF03379">
    <property type="entry name" value="CcmB"/>
    <property type="match status" value="1"/>
</dbReference>
<accession>A0A3B0RFF6</accession>
<keyword evidence="10 12" id="KW-1133">Transmembrane helix</keyword>
<reference evidence="13" key="1">
    <citation type="submission" date="2018-06" db="EMBL/GenBank/DDBJ databases">
        <authorList>
            <person name="Zhirakovskaya E."/>
        </authorList>
    </citation>
    <scope>NUCLEOTIDE SEQUENCE</scope>
</reference>
<evidence type="ECO:0000256" key="5">
    <source>
        <dbReference type="ARBA" id="ARBA00022448"/>
    </source>
</evidence>
<evidence type="ECO:0000256" key="3">
    <source>
        <dbReference type="ARBA" id="ARBA00010544"/>
    </source>
</evidence>
<organism evidence="13">
    <name type="scientific">hydrothermal vent metagenome</name>
    <dbReference type="NCBI Taxonomy" id="652676"/>
    <lineage>
        <taxon>unclassified sequences</taxon>
        <taxon>metagenomes</taxon>
        <taxon>ecological metagenomes</taxon>
    </lineage>
</organism>
<comment type="function">
    <text evidence="1">Required for the export of heme to the periplasm for the biogenesis of c-type cytochromes.</text>
</comment>
<dbReference type="InterPro" id="IPR003544">
    <property type="entry name" value="Cyt_c_biogenesis_CcmB"/>
</dbReference>
<evidence type="ECO:0000256" key="7">
    <source>
        <dbReference type="ARBA" id="ARBA00022519"/>
    </source>
</evidence>
<keyword evidence="11 12" id="KW-0472">Membrane</keyword>
<dbReference type="GO" id="GO:0015232">
    <property type="term" value="F:heme transmembrane transporter activity"/>
    <property type="evidence" value="ECO:0007669"/>
    <property type="project" value="InterPro"/>
</dbReference>
<dbReference type="EMBL" id="UOED01000068">
    <property type="protein sequence ID" value="VAV91680.1"/>
    <property type="molecule type" value="Genomic_DNA"/>
</dbReference>
<feature type="transmembrane region" description="Helical" evidence="12">
    <location>
        <begin position="93"/>
        <end position="121"/>
    </location>
</feature>
<evidence type="ECO:0000256" key="11">
    <source>
        <dbReference type="ARBA" id="ARBA00023136"/>
    </source>
</evidence>
<dbReference type="PIRSF" id="PIRSF002764">
    <property type="entry name" value="CcmB"/>
    <property type="match status" value="1"/>
</dbReference>
<dbReference type="NCBIfam" id="TIGR01190">
    <property type="entry name" value="ccmB"/>
    <property type="match status" value="1"/>
</dbReference>
<keyword evidence="6" id="KW-1003">Cell membrane</keyword>
<feature type="transmembrane region" description="Helical" evidence="12">
    <location>
        <begin position="127"/>
        <end position="149"/>
    </location>
</feature>
<feature type="transmembrane region" description="Helical" evidence="12">
    <location>
        <begin position="194"/>
        <end position="217"/>
    </location>
</feature>
<keyword evidence="8 12" id="KW-0812">Transmembrane</keyword>
<proteinExistence type="inferred from homology"/>
<comment type="similarity">
    <text evidence="3">Belongs to the CcmB/CycW/HelB family.</text>
</comment>
<evidence type="ECO:0000256" key="12">
    <source>
        <dbReference type="SAM" id="Phobius"/>
    </source>
</evidence>
<dbReference type="GO" id="GO:1903607">
    <property type="term" value="P:cytochrome c biosynthetic process"/>
    <property type="evidence" value="ECO:0007669"/>
    <property type="project" value="TreeGrafter"/>
</dbReference>
<keyword evidence="9" id="KW-0201">Cytochrome c-type biogenesis</keyword>
<dbReference type="PANTHER" id="PTHR30070:SF1">
    <property type="entry name" value="CYTOCHROME C BIOGENESIS B-RELATED"/>
    <property type="match status" value="1"/>
</dbReference>
<protein>
    <recommendedName>
        <fullName evidence="4">Heme exporter protein B</fullName>
    </recommendedName>
</protein>
<evidence type="ECO:0000256" key="4">
    <source>
        <dbReference type="ARBA" id="ARBA00016452"/>
    </source>
</evidence>
<name>A0A3B0RFF6_9ZZZZ</name>
<sequence>MISLILVIIARDLRLSLRRGSTTIMVMGFFVMVVIMFPFAIGPEQNILQRMSVGVIWVAALLSCLLSLDSIFQSDYEDGSLDQFILSPVPLELVVLAKCIAHWITTSLPLIIITPILGILMNLPEQGYFPLILTMVLGTPALSFIGGIGASLTVTLRRGGVLLSLLILPLYIPVLIFGVLAVKATIGGYPATEHLMLLVSFSLFSAAITPWAAAAAIRSGLE</sequence>
<comment type="subcellular location">
    <subcellularLocation>
        <location evidence="2">Cell inner membrane</location>
        <topology evidence="2">Multi-pass membrane protein</topology>
    </subcellularLocation>
</comment>
<keyword evidence="7" id="KW-0997">Cell inner membrane</keyword>
<evidence type="ECO:0000256" key="6">
    <source>
        <dbReference type="ARBA" id="ARBA00022475"/>
    </source>
</evidence>
<dbReference type="GO" id="GO:0005886">
    <property type="term" value="C:plasma membrane"/>
    <property type="evidence" value="ECO:0007669"/>
    <property type="project" value="UniProtKB-SubCell"/>
</dbReference>
<evidence type="ECO:0000256" key="2">
    <source>
        <dbReference type="ARBA" id="ARBA00004429"/>
    </source>
</evidence>
<dbReference type="PANTHER" id="PTHR30070">
    <property type="entry name" value="HEME EXPORTER PROTEIN B"/>
    <property type="match status" value="1"/>
</dbReference>